<sequence length="121" mass="14515">MEVRKYEVLAFLDTLTFQQKKQGYEGILAQYLIEFQKGIIPGDESMEYEKVLHNISDFMRRNLEGFDDEWFWDDVFDNAPNIDLIFDWFLDGLPIENPKFKFFEDMKKRWDLDEGDQLGAI</sequence>
<dbReference type="RefSeq" id="WP_024029360.1">
    <property type="nucleotide sequence ID" value="NZ_ALAN01000086.1"/>
</dbReference>
<proteinExistence type="predicted"/>
<reference evidence="1 2" key="1">
    <citation type="journal article" date="2014" name="Environ. Microbiol.">
        <title>The nitrate-ammonifying and nosZ-carrying bacterium Bacillus vireti is a potent source and sink for nitric and nitrous oxide under high nitrate conditions.</title>
        <authorList>
            <person name="Mania D."/>
            <person name="Heylen K."/>
            <person name="van Spanning R.J."/>
            <person name="Frostegard A."/>
        </authorList>
    </citation>
    <scope>NUCLEOTIDE SEQUENCE [LARGE SCALE GENOMIC DNA]</scope>
    <source>
        <strain evidence="1 2">LMG 21834</strain>
    </source>
</reference>
<dbReference type="AlphaFoldDB" id="A0AB94IL69"/>
<evidence type="ECO:0000313" key="2">
    <source>
        <dbReference type="Proteomes" id="UP000018877"/>
    </source>
</evidence>
<accession>A0AB94IL69</accession>
<name>A0AB94IL69_9BACI</name>
<gene>
    <name evidence="1" type="ORF">BAVI_15897</name>
</gene>
<dbReference type="EMBL" id="ALAN01000086">
    <property type="protein sequence ID" value="ETI67747.1"/>
    <property type="molecule type" value="Genomic_DNA"/>
</dbReference>
<protein>
    <submittedName>
        <fullName evidence="1">Uncharacterized protein</fullName>
    </submittedName>
</protein>
<comment type="caution">
    <text evidence="1">The sequence shown here is derived from an EMBL/GenBank/DDBJ whole genome shotgun (WGS) entry which is preliminary data.</text>
</comment>
<keyword evidence="2" id="KW-1185">Reference proteome</keyword>
<organism evidence="1 2">
    <name type="scientific">Neobacillus vireti LMG 21834</name>
    <dbReference type="NCBI Taxonomy" id="1131730"/>
    <lineage>
        <taxon>Bacteria</taxon>
        <taxon>Bacillati</taxon>
        <taxon>Bacillota</taxon>
        <taxon>Bacilli</taxon>
        <taxon>Bacillales</taxon>
        <taxon>Bacillaceae</taxon>
        <taxon>Neobacillus</taxon>
    </lineage>
</organism>
<dbReference type="Proteomes" id="UP000018877">
    <property type="component" value="Unassembled WGS sequence"/>
</dbReference>
<evidence type="ECO:0000313" key="1">
    <source>
        <dbReference type="EMBL" id="ETI67747.1"/>
    </source>
</evidence>